<comment type="caution">
    <text evidence="1">The sequence shown here is derived from an EMBL/GenBank/DDBJ whole genome shotgun (WGS) entry which is preliminary data.</text>
</comment>
<dbReference type="EMBL" id="VSRR010002828">
    <property type="protein sequence ID" value="MPC33398.1"/>
    <property type="molecule type" value="Genomic_DNA"/>
</dbReference>
<name>A0A5B7EJ68_PORTR</name>
<proteinExistence type="predicted"/>
<evidence type="ECO:0000313" key="2">
    <source>
        <dbReference type="Proteomes" id="UP000324222"/>
    </source>
</evidence>
<dbReference type="AlphaFoldDB" id="A0A5B7EJ68"/>
<organism evidence="1 2">
    <name type="scientific">Portunus trituberculatus</name>
    <name type="common">Swimming crab</name>
    <name type="synonym">Neptunus trituberculatus</name>
    <dbReference type="NCBI Taxonomy" id="210409"/>
    <lineage>
        <taxon>Eukaryota</taxon>
        <taxon>Metazoa</taxon>
        <taxon>Ecdysozoa</taxon>
        <taxon>Arthropoda</taxon>
        <taxon>Crustacea</taxon>
        <taxon>Multicrustacea</taxon>
        <taxon>Malacostraca</taxon>
        <taxon>Eumalacostraca</taxon>
        <taxon>Eucarida</taxon>
        <taxon>Decapoda</taxon>
        <taxon>Pleocyemata</taxon>
        <taxon>Brachyura</taxon>
        <taxon>Eubrachyura</taxon>
        <taxon>Portunoidea</taxon>
        <taxon>Portunidae</taxon>
        <taxon>Portuninae</taxon>
        <taxon>Portunus</taxon>
    </lineage>
</organism>
<reference evidence="1 2" key="1">
    <citation type="submission" date="2019-05" db="EMBL/GenBank/DDBJ databases">
        <title>Another draft genome of Portunus trituberculatus and its Hox gene families provides insights of decapod evolution.</title>
        <authorList>
            <person name="Jeong J.-H."/>
            <person name="Song I."/>
            <person name="Kim S."/>
            <person name="Choi T."/>
            <person name="Kim D."/>
            <person name="Ryu S."/>
            <person name="Kim W."/>
        </authorList>
    </citation>
    <scope>NUCLEOTIDE SEQUENCE [LARGE SCALE GENOMIC DNA]</scope>
    <source>
        <tissue evidence="1">Muscle</tissue>
    </source>
</reference>
<keyword evidence="2" id="KW-1185">Reference proteome</keyword>
<dbReference type="Proteomes" id="UP000324222">
    <property type="component" value="Unassembled WGS sequence"/>
</dbReference>
<sequence>MELKESEYHDIGDACYSAPSHDIIEYLSAHWQKAPYRQDQFGYRVFGYGVAISAPIECDSRGLSVLQVECCDGQGGELGCIVQCVESGSMGTEAGNVPWPQG</sequence>
<accession>A0A5B7EJ68</accession>
<evidence type="ECO:0000313" key="1">
    <source>
        <dbReference type="EMBL" id="MPC33398.1"/>
    </source>
</evidence>
<gene>
    <name evidence="1" type="ORF">E2C01_026747</name>
</gene>
<protein>
    <submittedName>
        <fullName evidence="1">Uncharacterized protein</fullName>
    </submittedName>
</protein>